<evidence type="ECO:0000313" key="3">
    <source>
        <dbReference type="Proteomes" id="UP000638263"/>
    </source>
</evidence>
<feature type="region of interest" description="Disordered" evidence="1">
    <location>
        <begin position="104"/>
        <end position="300"/>
    </location>
</feature>
<sequence length="531" mass="55905">MAEKFRAKPDRLHAAAPEFDRIGAEAADILRRLRDAVDLTGRPWGGDDTGRAFAETYCPDEAQALGDLDDLTRALQQTGDELRAVTGVFESVDLVSARAVLQPDTAPTELAPPQQGTPLHAVDRAPDSARPVTGAPAASRSANPARTPNLPGAIPEPSNPVADNATAPTPSPDRLPGEAMPARSTTGPMDTRAADAPNTVTSRTGAARPTPAGRLNTRQTPGPWIERSAAARDDRTTVSRTGADQASATATTKPGKPSPWSTATGGRPLISTRATSDTPPRLPGPIAPRQPDRIVRPSRPDDAVADESLAARLVGELAERYGVRGFGFDTPGIPDEVLIEVAAAVGDLLPRYPMIGLSAIGFGELPDLVHHDGFPHCPRITLSYRAATAPADLHQLITDAEQAGLFAAGCAERPVYSLVVRELGALLDSIGAHRARTGAQRALITAYLSQADPHEKYSLRRTVTGYRRWRAQLPGRSFHGRQLDPGPALSEAFTGVVLAPGRAAPPAHVLSHLLVAGAEQSADTGQGIRPV</sequence>
<name>A0A917RHF5_9NOCA</name>
<protein>
    <submittedName>
        <fullName evidence="2">Uncharacterized protein</fullName>
    </submittedName>
</protein>
<dbReference type="InterPro" id="IPR036689">
    <property type="entry name" value="ESAT-6-like_sf"/>
</dbReference>
<accession>A0A917RHF5</accession>
<dbReference type="Gene3D" id="1.10.287.1060">
    <property type="entry name" value="ESAT-6-like"/>
    <property type="match status" value="1"/>
</dbReference>
<dbReference type="AlphaFoldDB" id="A0A917RHF5"/>
<feature type="compositionally biased region" description="Polar residues" evidence="1">
    <location>
        <begin position="238"/>
        <end position="252"/>
    </location>
</feature>
<dbReference type="EMBL" id="BMMH01000003">
    <property type="protein sequence ID" value="GGL06364.1"/>
    <property type="molecule type" value="Genomic_DNA"/>
</dbReference>
<organism evidence="2 3">
    <name type="scientific">Nocardia jinanensis</name>
    <dbReference type="NCBI Taxonomy" id="382504"/>
    <lineage>
        <taxon>Bacteria</taxon>
        <taxon>Bacillati</taxon>
        <taxon>Actinomycetota</taxon>
        <taxon>Actinomycetes</taxon>
        <taxon>Mycobacteriales</taxon>
        <taxon>Nocardiaceae</taxon>
        <taxon>Nocardia</taxon>
    </lineage>
</organism>
<evidence type="ECO:0000313" key="2">
    <source>
        <dbReference type="EMBL" id="GGL06364.1"/>
    </source>
</evidence>
<proteinExistence type="predicted"/>
<feature type="compositionally biased region" description="Low complexity" evidence="1">
    <location>
        <begin position="135"/>
        <end position="146"/>
    </location>
</feature>
<comment type="caution">
    <text evidence="2">The sequence shown here is derived from an EMBL/GenBank/DDBJ whole genome shotgun (WGS) entry which is preliminary data.</text>
</comment>
<evidence type="ECO:0000256" key="1">
    <source>
        <dbReference type="SAM" id="MobiDB-lite"/>
    </source>
</evidence>
<reference evidence="2" key="1">
    <citation type="journal article" date="2014" name="Int. J. Syst. Evol. Microbiol.">
        <title>Complete genome sequence of Corynebacterium casei LMG S-19264T (=DSM 44701T), isolated from a smear-ripened cheese.</title>
        <authorList>
            <consortium name="US DOE Joint Genome Institute (JGI-PGF)"/>
            <person name="Walter F."/>
            <person name="Albersmeier A."/>
            <person name="Kalinowski J."/>
            <person name="Ruckert C."/>
        </authorList>
    </citation>
    <scope>NUCLEOTIDE SEQUENCE</scope>
    <source>
        <strain evidence="2">CGMCC 4.3508</strain>
    </source>
</reference>
<gene>
    <name evidence="2" type="ORF">GCM10011588_21060</name>
</gene>
<keyword evidence="3" id="KW-1185">Reference proteome</keyword>
<reference evidence="2" key="2">
    <citation type="submission" date="2020-09" db="EMBL/GenBank/DDBJ databases">
        <authorList>
            <person name="Sun Q."/>
            <person name="Zhou Y."/>
        </authorList>
    </citation>
    <scope>NUCLEOTIDE SEQUENCE</scope>
    <source>
        <strain evidence="2">CGMCC 4.3508</strain>
    </source>
</reference>
<dbReference type="SUPFAM" id="SSF140453">
    <property type="entry name" value="EsxAB dimer-like"/>
    <property type="match status" value="1"/>
</dbReference>
<dbReference type="RefSeq" id="WP_058854965.1">
    <property type="nucleotide sequence ID" value="NZ_BMMH01000003.1"/>
</dbReference>
<feature type="compositionally biased region" description="Basic and acidic residues" evidence="1">
    <location>
        <begin position="290"/>
        <end position="300"/>
    </location>
</feature>
<dbReference type="Proteomes" id="UP000638263">
    <property type="component" value="Unassembled WGS sequence"/>
</dbReference>